<dbReference type="AlphaFoldDB" id="A0A1M6BRL2"/>
<dbReference type="GO" id="GO:0015920">
    <property type="term" value="P:lipopolysaccharide transport"/>
    <property type="evidence" value="ECO:0007669"/>
    <property type="project" value="TreeGrafter"/>
</dbReference>
<evidence type="ECO:0000256" key="3">
    <source>
        <dbReference type="ARBA" id="ARBA00022692"/>
    </source>
</evidence>
<keyword evidence="5 6" id="KW-0472">Membrane</keyword>
<dbReference type="Proteomes" id="UP000184171">
    <property type="component" value="Unassembled WGS sequence"/>
</dbReference>
<feature type="transmembrane region" description="Helical" evidence="6">
    <location>
        <begin position="99"/>
        <end position="117"/>
    </location>
</feature>
<dbReference type="RefSeq" id="WP_072904947.1">
    <property type="nucleotide sequence ID" value="NZ_FQZT01000001.1"/>
</dbReference>
<evidence type="ECO:0000313" key="8">
    <source>
        <dbReference type="Proteomes" id="UP000184171"/>
    </source>
</evidence>
<keyword evidence="4 6" id="KW-1133">Transmembrane helix</keyword>
<accession>A0A1M6BRL2</accession>
<dbReference type="InterPro" id="IPR030923">
    <property type="entry name" value="LptG"/>
</dbReference>
<name>A0A1M6BRL2_MALRU</name>
<dbReference type="PANTHER" id="PTHR33529">
    <property type="entry name" value="SLR0882 PROTEIN-RELATED"/>
    <property type="match status" value="1"/>
</dbReference>
<feature type="transmembrane region" description="Helical" evidence="6">
    <location>
        <begin position="50"/>
        <end position="78"/>
    </location>
</feature>
<evidence type="ECO:0000256" key="2">
    <source>
        <dbReference type="ARBA" id="ARBA00022475"/>
    </source>
</evidence>
<dbReference type="InterPro" id="IPR005495">
    <property type="entry name" value="LptG/LptF_permease"/>
</dbReference>
<dbReference type="Pfam" id="PF03739">
    <property type="entry name" value="LptF_LptG"/>
    <property type="match status" value="1"/>
</dbReference>
<evidence type="ECO:0000256" key="5">
    <source>
        <dbReference type="ARBA" id="ARBA00023136"/>
    </source>
</evidence>
<feature type="transmembrane region" description="Helical" evidence="6">
    <location>
        <begin position="302"/>
        <end position="320"/>
    </location>
</feature>
<sequence length="359" mass="40926">MKILNRFLLAHFLRILSLSGAAFVGIYLLIDFFENVSDFIDHKAVATDYFSYLFNSIPFIFVQILPLAILMSVVLTLGTLGRTNEVTAMRACGVSLWRIVRPLMMLALCLSIFQMALNEFVVPFNTKMLNDLKEIKLKGKQLSLKRNELWYRDKNRIINIRVADPVNNNLHGVTIFIMDDSPKIVQRQEIQKLEYRDGRWSTPFLTEWQFDTAYGDLKKVAELKNQQVDINREPNDFTRQAQQNNSLTFRELWQTVGKLDSEGIDSTHHRVEMHSRLAAPFTCLIMAFLGVPFALQRGRNSNIALGIGLSLSIGVVYFILQSLVTAFGYSGALPPILSAWAPNIIFLMVGVWMLLSVKE</sequence>
<protein>
    <submittedName>
        <fullName evidence="7">Lipopolysaccharide export system permease protein</fullName>
    </submittedName>
</protein>
<keyword evidence="2" id="KW-1003">Cell membrane</keyword>
<dbReference type="GO" id="GO:0043190">
    <property type="term" value="C:ATP-binding cassette (ABC) transporter complex"/>
    <property type="evidence" value="ECO:0007669"/>
    <property type="project" value="InterPro"/>
</dbReference>
<feature type="transmembrane region" description="Helical" evidence="6">
    <location>
        <begin position="332"/>
        <end position="355"/>
    </location>
</feature>
<evidence type="ECO:0000313" key="7">
    <source>
        <dbReference type="EMBL" id="SHI51223.1"/>
    </source>
</evidence>
<comment type="subcellular location">
    <subcellularLocation>
        <location evidence="1">Cell membrane</location>
        <topology evidence="1">Multi-pass membrane protein</topology>
    </subcellularLocation>
</comment>
<evidence type="ECO:0000256" key="6">
    <source>
        <dbReference type="SAM" id="Phobius"/>
    </source>
</evidence>
<keyword evidence="8" id="KW-1185">Reference proteome</keyword>
<evidence type="ECO:0000256" key="1">
    <source>
        <dbReference type="ARBA" id="ARBA00004651"/>
    </source>
</evidence>
<dbReference type="STRING" id="1122189.SAMN02745165_00272"/>
<keyword evidence="3 6" id="KW-0812">Transmembrane</keyword>
<feature type="transmembrane region" description="Helical" evidence="6">
    <location>
        <begin position="12"/>
        <end position="30"/>
    </location>
</feature>
<proteinExistence type="predicted"/>
<dbReference type="OrthoDB" id="9783403at2"/>
<evidence type="ECO:0000256" key="4">
    <source>
        <dbReference type="ARBA" id="ARBA00022989"/>
    </source>
</evidence>
<organism evidence="7 8">
    <name type="scientific">Malonomonas rubra DSM 5091</name>
    <dbReference type="NCBI Taxonomy" id="1122189"/>
    <lineage>
        <taxon>Bacteria</taxon>
        <taxon>Pseudomonadati</taxon>
        <taxon>Thermodesulfobacteriota</taxon>
        <taxon>Desulfuromonadia</taxon>
        <taxon>Desulfuromonadales</taxon>
        <taxon>Geopsychrobacteraceae</taxon>
        <taxon>Malonomonas</taxon>
    </lineage>
</organism>
<dbReference type="PANTHER" id="PTHR33529:SF6">
    <property type="entry name" value="YJGP_YJGQ FAMILY PERMEASE"/>
    <property type="match status" value="1"/>
</dbReference>
<dbReference type="GO" id="GO:0055085">
    <property type="term" value="P:transmembrane transport"/>
    <property type="evidence" value="ECO:0007669"/>
    <property type="project" value="InterPro"/>
</dbReference>
<dbReference type="NCBIfam" id="TIGR04408">
    <property type="entry name" value="LptG_lptG"/>
    <property type="match status" value="1"/>
</dbReference>
<dbReference type="EMBL" id="FQZT01000001">
    <property type="protein sequence ID" value="SHI51223.1"/>
    <property type="molecule type" value="Genomic_DNA"/>
</dbReference>
<reference evidence="7 8" key="1">
    <citation type="submission" date="2016-11" db="EMBL/GenBank/DDBJ databases">
        <authorList>
            <person name="Jaros S."/>
            <person name="Januszkiewicz K."/>
            <person name="Wedrychowicz H."/>
        </authorList>
    </citation>
    <scope>NUCLEOTIDE SEQUENCE [LARGE SCALE GENOMIC DNA]</scope>
    <source>
        <strain evidence="7 8">DSM 5091</strain>
    </source>
</reference>
<gene>
    <name evidence="7" type="ORF">SAMN02745165_00272</name>
</gene>
<feature type="transmembrane region" description="Helical" evidence="6">
    <location>
        <begin position="277"/>
        <end position="295"/>
    </location>
</feature>